<dbReference type="AlphaFoldDB" id="A0AAD6AI29"/>
<organism evidence="1 2">
    <name type="scientific">Pogonophryne albipinna</name>
    <dbReference type="NCBI Taxonomy" id="1090488"/>
    <lineage>
        <taxon>Eukaryota</taxon>
        <taxon>Metazoa</taxon>
        <taxon>Chordata</taxon>
        <taxon>Craniata</taxon>
        <taxon>Vertebrata</taxon>
        <taxon>Euteleostomi</taxon>
        <taxon>Actinopterygii</taxon>
        <taxon>Neopterygii</taxon>
        <taxon>Teleostei</taxon>
        <taxon>Neoteleostei</taxon>
        <taxon>Acanthomorphata</taxon>
        <taxon>Eupercaria</taxon>
        <taxon>Perciformes</taxon>
        <taxon>Notothenioidei</taxon>
        <taxon>Pogonophryne</taxon>
    </lineage>
</organism>
<comment type="caution">
    <text evidence="1">The sequence shown here is derived from an EMBL/GenBank/DDBJ whole genome shotgun (WGS) entry which is preliminary data.</text>
</comment>
<keyword evidence="2" id="KW-1185">Reference proteome</keyword>
<reference evidence="1" key="1">
    <citation type="submission" date="2022-11" db="EMBL/GenBank/DDBJ databases">
        <title>Chromosome-level genome of Pogonophryne albipinna.</title>
        <authorList>
            <person name="Jo E."/>
        </authorList>
    </citation>
    <scope>NUCLEOTIDE SEQUENCE</scope>
    <source>
        <strain evidence="1">SGF0006</strain>
        <tissue evidence="1">Muscle</tissue>
    </source>
</reference>
<gene>
    <name evidence="1" type="ORF">JOQ06_017825</name>
</gene>
<evidence type="ECO:0000313" key="2">
    <source>
        <dbReference type="Proteomes" id="UP001219934"/>
    </source>
</evidence>
<protein>
    <submittedName>
        <fullName evidence="1">Uncharacterized protein</fullName>
    </submittedName>
</protein>
<dbReference type="EMBL" id="JAPTMU010000021">
    <property type="protein sequence ID" value="KAJ4925087.1"/>
    <property type="molecule type" value="Genomic_DNA"/>
</dbReference>
<sequence>MKGTPGASHAGQSVGALQAFLFPLLIKLHTPSHATTKASAGSPHDGLLGPPRTPYGLLWSLKETMDTHTDIHTQLNNGNSPHLAMGFVAGKAPLSVHQSQEDMGEVRA</sequence>
<name>A0AAD6AI29_9TELE</name>
<evidence type="ECO:0000313" key="1">
    <source>
        <dbReference type="EMBL" id="KAJ4925087.1"/>
    </source>
</evidence>
<proteinExistence type="predicted"/>
<accession>A0AAD6AI29</accession>
<dbReference type="Proteomes" id="UP001219934">
    <property type="component" value="Unassembled WGS sequence"/>
</dbReference>